<proteinExistence type="predicted"/>
<dbReference type="EMBL" id="NMUH01001250">
    <property type="protein sequence ID" value="MQL90534.1"/>
    <property type="molecule type" value="Genomic_DNA"/>
</dbReference>
<dbReference type="SUPFAM" id="SSF53098">
    <property type="entry name" value="Ribonuclease H-like"/>
    <property type="match status" value="1"/>
</dbReference>
<dbReference type="InterPro" id="IPR036397">
    <property type="entry name" value="RNaseH_sf"/>
</dbReference>
<accession>A0A843VAH1</accession>
<dbReference type="InterPro" id="IPR044730">
    <property type="entry name" value="RNase_H-like_dom_plant"/>
</dbReference>
<comment type="caution">
    <text evidence="2">The sequence shown here is derived from an EMBL/GenBank/DDBJ whole genome shotgun (WGS) entry which is preliminary data.</text>
</comment>
<organism evidence="2 3">
    <name type="scientific">Colocasia esculenta</name>
    <name type="common">Wild taro</name>
    <name type="synonym">Arum esculentum</name>
    <dbReference type="NCBI Taxonomy" id="4460"/>
    <lineage>
        <taxon>Eukaryota</taxon>
        <taxon>Viridiplantae</taxon>
        <taxon>Streptophyta</taxon>
        <taxon>Embryophyta</taxon>
        <taxon>Tracheophyta</taxon>
        <taxon>Spermatophyta</taxon>
        <taxon>Magnoliopsida</taxon>
        <taxon>Liliopsida</taxon>
        <taxon>Araceae</taxon>
        <taxon>Aroideae</taxon>
        <taxon>Colocasieae</taxon>
        <taxon>Colocasia</taxon>
    </lineage>
</organism>
<evidence type="ECO:0000259" key="1">
    <source>
        <dbReference type="Pfam" id="PF13456"/>
    </source>
</evidence>
<dbReference type="PANTHER" id="PTHR47723:SF19">
    <property type="entry name" value="POLYNUCLEOTIDYL TRANSFERASE, RIBONUCLEASE H-LIKE SUPERFAMILY PROTEIN"/>
    <property type="match status" value="1"/>
</dbReference>
<keyword evidence="3" id="KW-1185">Reference proteome</keyword>
<dbReference type="Gene3D" id="3.30.420.10">
    <property type="entry name" value="Ribonuclease H-like superfamily/Ribonuclease H"/>
    <property type="match status" value="1"/>
</dbReference>
<gene>
    <name evidence="2" type="ORF">Taro_023135</name>
</gene>
<dbReference type="InterPro" id="IPR012337">
    <property type="entry name" value="RNaseH-like_sf"/>
</dbReference>
<dbReference type="AlphaFoldDB" id="A0A843VAH1"/>
<evidence type="ECO:0000313" key="2">
    <source>
        <dbReference type="EMBL" id="MQL90534.1"/>
    </source>
</evidence>
<dbReference type="GO" id="GO:0003676">
    <property type="term" value="F:nucleic acid binding"/>
    <property type="evidence" value="ECO:0007669"/>
    <property type="project" value="InterPro"/>
</dbReference>
<feature type="domain" description="RNase H type-1" evidence="1">
    <location>
        <begin position="85"/>
        <end position="197"/>
    </location>
</feature>
<dbReference type="InterPro" id="IPR053151">
    <property type="entry name" value="RNase_H-like"/>
</dbReference>
<dbReference type="InterPro" id="IPR002156">
    <property type="entry name" value="RNaseH_domain"/>
</dbReference>
<dbReference type="Pfam" id="PF13456">
    <property type="entry name" value="RVT_3"/>
    <property type="match status" value="1"/>
</dbReference>
<name>A0A843VAH1_COLES</name>
<dbReference type="CDD" id="cd06222">
    <property type="entry name" value="RNase_H_like"/>
    <property type="match status" value="1"/>
</dbReference>
<evidence type="ECO:0000313" key="3">
    <source>
        <dbReference type="Proteomes" id="UP000652761"/>
    </source>
</evidence>
<protein>
    <recommendedName>
        <fullName evidence="1">RNase H type-1 domain-containing protein</fullName>
    </recommendedName>
</protein>
<reference evidence="2" key="1">
    <citation type="submission" date="2017-07" db="EMBL/GenBank/DDBJ databases">
        <title>Taro Niue Genome Assembly and Annotation.</title>
        <authorList>
            <person name="Atibalentja N."/>
            <person name="Keating K."/>
            <person name="Fields C.J."/>
        </authorList>
    </citation>
    <scope>NUCLEOTIDE SEQUENCE</scope>
    <source>
        <strain evidence="2">Niue_2</strain>
        <tissue evidence="2">Leaf</tissue>
    </source>
</reference>
<dbReference type="PANTHER" id="PTHR47723">
    <property type="entry name" value="OS05G0353850 PROTEIN"/>
    <property type="match status" value="1"/>
</dbReference>
<sequence length="230" mass="25336">MANEEVGPAVKKPSFAQALLQSLRPKKVSIQIKLPTFTDAGAPAVFFSEEKIMKSEETLKRAIIPPVKTFKMVRWIPPLHGLLLNVDGASKGNPGPCGGGGIVRNTVGTMVLAFSHFYGVGTSLLDEVRAMCDGVQLALEKGFYLAEISTDSMVLVNSLRTGIAPSWECYRWWRIVLDFVQQYQVRIMHVYREANQVNCASALVASTNSYHAQGHFLTEMLQVVACLHPI</sequence>
<dbReference type="GO" id="GO:0004523">
    <property type="term" value="F:RNA-DNA hybrid ribonuclease activity"/>
    <property type="evidence" value="ECO:0007669"/>
    <property type="project" value="InterPro"/>
</dbReference>
<dbReference type="OrthoDB" id="597234at2759"/>
<dbReference type="Proteomes" id="UP000652761">
    <property type="component" value="Unassembled WGS sequence"/>
</dbReference>